<evidence type="ECO:0000313" key="12">
    <source>
        <dbReference type="EMBL" id="PRQ52863.1"/>
    </source>
</evidence>
<dbReference type="Gramene" id="PRQ52863">
    <property type="protein sequence ID" value="PRQ52863"/>
    <property type="gene ID" value="RchiOBHm_Chr2g0160151"/>
</dbReference>
<dbReference type="CDD" id="cd19821">
    <property type="entry name" value="Bbox1_BBX-like"/>
    <property type="match status" value="1"/>
</dbReference>
<dbReference type="OMA" id="RCMDEKL"/>
<evidence type="ECO:0000256" key="1">
    <source>
        <dbReference type="ARBA" id="ARBA00004123"/>
    </source>
</evidence>
<evidence type="ECO:0000256" key="8">
    <source>
        <dbReference type="PROSITE-ProRule" id="PRU00024"/>
    </source>
</evidence>
<dbReference type="Proteomes" id="UP000238479">
    <property type="component" value="Chromosome 2"/>
</dbReference>
<dbReference type="EMBL" id="PDCK01000040">
    <property type="protein sequence ID" value="PRQ52863.1"/>
    <property type="molecule type" value="Genomic_DNA"/>
</dbReference>
<evidence type="ECO:0000256" key="6">
    <source>
        <dbReference type="ARBA" id="ARBA00022833"/>
    </source>
</evidence>
<keyword evidence="13" id="KW-1185">Reference proteome</keyword>
<dbReference type="PANTHER" id="PTHR31717">
    <property type="entry name" value="ZINC FINGER PROTEIN CONSTANS-LIKE 10"/>
    <property type="match status" value="1"/>
</dbReference>
<dbReference type="PROSITE" id="PS50119">
    <property type="entry name" value="ZF_BBOX"/>
    <property type="match status" value="2"/>
</dbReference>
<evidence type="ECO:0000313" key="13">
    <source>
        <dbReference type="Proteomes" id="UP000238479"/>
    </source>
</evidence>
<evidence type="ECO:0000256" key="4">
    <source>
        <dbReference type="ARBA" id="ARBA00022737"/>
    </source>
</evidence>
<feature type="domain" description="B box-type" evidence="10">
    <location>
        <begin position="1"/>
        <end position="46"/>
    </location>
</feature>
<dbReference type="InterPro" id="IPR000315">
    <property type="entry name" value="Znf_B-box"/>
</dbReference>
<gene>
    <name evidence="12" type="ORF">RchiOBHm_Chr2g0160151</name>
</gene>
<keyword evidence="3" id="KW-0479">Metal-binding</keyword>
<keyword evidence="5 8" id="KW-0863">Zinc-finger</keyword>
<dbReference type="GO" id="GO:0008270">
    <property type="term" value="F:zinc ion binding"/>
    <property type="evidence" value="ECO:0007669"/>
    <property type="project" value="UniProtKB-KW"/>
</dbReference>
<comment type="similarity">
    <text evidence="2">Belongs to the CONSTANS family.</text>
</comment>
<dbReference type="PROSITE" id="PS51017">
    <property type="entry name" value="CCT"/>
    <property type="match status" value="1"/>
</dbReference>
<dbReference type="Pfam" id="PF06203">
    <property type="entry name" value="CCT"/>
    <property type="match status" value="1"/>
</dbReference>
<proteinExistence type="inferred from homology"/>
<sequence length="450" mass="49467">MRPCELCWRASALIYCRADMARLCLNCDGSVHSANALARRHSRWFLCDKCNDQPATVRCLDENMSLCQSCEWNHNNGVTGMGHRNQAISCYTGCPSLSEISRIWSAVLEGGSASGGFGGSAWESLGGSVMPKNENNCISNCLERRDSDASSFGVVSAGKLNEVLAESNCTPKFEPWMAPSAMIPSNPNCIQPQCKDQAPFLPQESSQMPKGSSNFKDLGIQDGNDLCEGLNMDDVPLDVENDDELFSCSQGPSRYSFEDGELDCLLMDQKNLSVTESNGPHSDNAIQQASPSRQQECTVGFHSSCVSDSVMPPVMNAGSTVNCSLLMNPSCSRNINLEGLINPTGQVHSSISLSLSSITRDTTHPDYQDCGLSPVFLSAEPWDSTLETSSPRARDKAKMRYEEKKKTRTFGKQIRYASRKARADTRKRVKGRFVKSGEEYDYDPLVRRSF</sequence>
<evidence type="ECO:0000259" key="10">
    <source>
        <dbReference type="PROSITE" id="PS50119"/>
    </source>
</evidence>
<evidence type="ECO:0000256" key="7">
    <source>
        <dbReference type="ARBA" id="ARBA00023242"/>
    </source>
</evidence>
<dbReference type="GO" id="GO:0006355">
    <property type="term" value="P:regulation of DNA-templated transcription"/>
    <property type="evidence" value="ECO:0007669"/>
    <property type="project" value="UniProtKB-ARBA"/>
</dbReference>
<comment type="caution">
    <text evidence="12">The sequence shown here is derived from an EMBL/GenBank/DDBJ whole genome shotgun (WGS) entry which is preliminary data.</text>
</comment>
<dbReference type="SMR" id="A0A2P6S2F3"/>
<dbReference type="InterPro" id="IPR049808">
    <property type="entry name" value="CONSTANS-like_Bbox1"/>
</dbReference>
<dbReference type="PANTHER" id="PTHR31717:SF46">
    <property type="entry name" value="CCT MOTIF FAMILY PROTEIN-RELATED"/>
    <property type="match status" value="1"/>
</dbReference>
<keyword evidence="6" id="KW-0862">Zinc</keyword>
<dbReference type="AlphaFoldDB" id="A0A2P6S2F3"/>
<reference evidence="12 13" key="1">
    <citation type="journal article" date="2018" name="Nat. Genet.">
        <title>The Rosa genome provides new insights in the design of modern roses.</title>
        <authorList>
            <person name="Bendahmane M."/>
        </authorList>
    </citation>
    <scope>NUCLEOTIDE SEQUENCE [LARGE SCALE GENOMIC DNA]</scope>
    <source>
        <strain evidence="13">cv. Old Blush</strain>
    </source>
</reference>
<evidence type="ECO:0000256" key="9">
    <source>
        <dbReference type="PROSITE-ProRule" id="PRU00357"/>
    </source>
</evidence>
<feature type="domain" description="B box-type" evidence="10">
    <location>
        <begin position="42"/>
        <end position="88"/>
    </location>
</feature>
<evidence type="ECO:0000256" key="3">
    <source>
        <dbReference type="ARBA" id="ARBA00022723"/>
    </source>
</evidence>
<keyword evidence="7 9" id="KW-0539">Nucleus</keyword>
<comment type="subcellular location">
    <subcellularLocation>
        <location evidence="1 9">Nucleus</location>
    </subcellularLocation>
</comment>
<dbReference type="GO" id="GO:0005634">
    <property type="term" value="C:nucleus"/>
    <property type="evidence" value="ECO:0007669"/>
    <property type="project" value="UniProtKB-SubCell"/>
</dbReference>
<name>A0A2P6S2F3_ROSCH</name>
<keyword evidence="4" id="KW-0677">Repeat</keyword>
<organism evidence="12 13">
    <name type="scientific">Rosa chinensis</name>
    <name type="common">China rose</name>
    <dbReference type="NCBI Taxonomy" id="74649"/>
    <lineage>
        <taxon>Eukaryota</taxon>
        <taxon>Viridiplantae</taxon>
        <taxon>Streptophyta</taxon>
        <taxon>Embryophyta</taxon>
        <taxon>Tracheophyta</taxon>
        <taxon>Spermatophyta</taxon>
        <taxon>Magnoliopsida</taxon>
        <taxon>eudicotyledons</taxon>
        <taxon>Gunneridae</taxon>
        <taxon>Pentapetalae</taxon>
        <taxon>rosids</taxon>
        <taxon>fabids</taxon>
        <taxon>Rosales</taxon>
        <taxon>Rosaceae</taxon>
        <taxon>Rosoideae</taxon>
        <taxon>Rosoideae incertae sedis</taxon>
        <taxon>Rosa</taxon>
    </lineage>
</organism>
<evidence type="ECO:0000256" key="5">
    <source>
        <dbReference type="ARBA" id="ARBA00022771"/>
    </source>
</evidence>
<dbReference type="InterPro" id="IPR010402">
    <property type="entry name" value="CCT_domain"/>
</dbReference>
<dbReference type="STRING" id="74649.A0A2P6S2F3"/>
<dbReference type="SMART" id="SM00336">
    <property type="entry name" value="BBOX"/>
    <property type="match status" value="2"/>
</dbReference>
<evidence type="ECO:0000259" key="11">
    <source>
        <dbReference type="PROSITE" id="PS51017"/>
    </source>
</evidence>
<accession>A0A2P6S2F3</accession>
<feature type="domain" description="CCT" evidence="11">
    <location>
        <begin position="394"/>
        <end position="436"/>
    </location>
</feature>
<dbReference type="Pfam" id="PF22586">
    <property type="entry name" value="ANCHR-like_BBOX"/>
    <property type="match status" value="1"/>
</dbReference>
<protein>
    <submittedName>
        <fullName evidence="12">Putative transcription factor C2C2-CO-like family</fullName>
    </submittedName>
</protein>
<evidence type="ECO:0000256" key="2">
    <source>
        <dbReference type="ARBA" id="ARBA00010024"/>
    </source>
</evidence>